<dbReference type="GO" id="GO:0006950">
    <property type="term" value="P:response to stress"/>
    <property type="evidence" value="ECO:0007669"/>
    <property type="project" value="UniProtKB-ARBA"/>
</dbReference>
<evidence type="ECO:0000313" key="11">
    <source>
        <dbReference type="Proteomes" id="UP000032120"/>
    </source>
</evidence>
<dbReference type="PANTHER" id="PTHR43133:SF8">
    <property type="entry name" value="RNA POLYMERASE SIGMA FACTOR HI_1459-RELATED"/>
    <property type="match status" value="1"/>
</dbReference>
<dbReference type="GO" id="GO:0006352">
    <property type="term" value="P:DNA-templated transcription initiation"/>
    <property type="evidence" value="ECO:0007669"/>
    <property type="project" value="InterPro"/>
</dbReference>
<evidence type="ECO:0000313" key="10">
    <source>
        <dbReference type="EMBL" id="KIP51261.1"/>
    </source>
</evidence>
<evidence type="ECO:0000259" key="8">
    <source>
        <dbReference type="Pfam" id="PF04542"/>
    </source>
</evidence>
<feature type="domain" description="RNA polymerase sigma factor 70 region 4 type 2" evidence="9">
    <location>
        <begin position="129"/>
        <end position="179"/>
    </location>
</feature>
<sequence>MFDRSTRISLVDADDAILANRAADGDIRAFEVIIRRHSPLMKAYARKILGSSDEVDDVVQDTFVTAWQQLAALEEMVAMRSWLMKIVSRKSIDRIRARRQHADADDHDTPAPENTGPSQRAEASSREKALSNVLAGLPHQQRQCWVLKHVADYSYDEIAAELDLPVSTVRGLLSRARKNVIQGMEGWR</sequence>
<keyword evidence="5 6" id="KW-0804">Transcription</keyword>
<evidence type="ECO:0000259" key="9">
    <source>
        <dbReference type="Pfam" id="PF08281"/>
    </source>
</evidence>
<dbReference type="RefSeq" id="WP_042545558.1">
    <property type="nucleotide sequence ID" value="NZ_JXSQ01000053.1"/>
</dbReference>
<dbReference type="Gene3D" id="1.10.1740.10">
    <property type="match status" value="1"/>
</dbReference>
<feature type="region of interest" description="Disordered" evidence="7">
    <location>
        <begin position="97"/>
        <end position="129"/>
    </location>
</feature>
<dbReference type="GO" id="GO:0003677">
    <property type="term" value="F:DNA binding"/>
    <property type="evidence" value="ECO:0007669"/>
    <property type="project" value="UniProtKB-KW"/>
</dbReference>
<dbReference type="InterPro" id="IPR007627">
    <property type="entry name" value="RNA_pol_sigma70_r2"/>
</dbReference>
<keyword evidence="3 6" id="KW-0731">Sigma factor</keyword>
<evidence type="ECO:0000256" key="6">
    <source>
        <dbReference type="RuleBase" id="RU000716"/>
    </source>
</evidence>
<dbReference type="GO" id="GO:0016987">
    <property type="term" value="F:sigma factor activity"/>
    <property type="evidence" value="ECO:0007669"/>
    <property type="project" value="UniProtKB-KW"/>
</dbReference>
<evidence type="ECO:0000256" key="3">
    <source>
        <dbReference type="ARBA" id="ARBA00023082"/>
    </source>
</evidence>
<dbReference type="InterPro" id="IPR000838">
    <property type="entry name" value="RNA_pol_sigma70_ECF_CS"/>
</dbReference>
<evidence type="ECO:0000256" key="1">
    <source>
        <dbReference type="ARBA" id="ARBA00010641"/>
    </source>
</evidence>
<dbReference type="PANTHER" id="PTHR43133">
    <property type="entry name" value="RNA POLYMERASE ECF-TYPE SIGMA FACTO"/>
    <property type="match status" value="1"/>
</dbReference>
<evidence type="ECO:0000256" key="4">
    <source>
        <dbReference type="ARBA" id="ARBA00023125"/>
    </source>
</evidence>
<evidence type="ECO:0000256" key="5">
    <source>
        <dbReference type="ARBA" id="ARBA00023163"/>
    </source>
</evidence>
<organism evidence="10 11">
    <name type="scientific">Leucobacter komagatae</name>
    <dbReference type="NCBI Taxonomy" id="55969"/>
    <lineage>
        <taxon>Bacteria</taxon>
        <taxon>Bacillati</taxon>
        <taxon>Actinomycetota</taxon>
        <taxon>Actinomycetes</taxon>
        <taxon>Micrococcales</taxon>
        <taxon>Microbacteriaceae</taxon>
        <taxon>Leucobacter</taxon>
    </lineage>
</organism>
<feature type="domain" description="RNA polymerase sigma-70 region 2" evidence="8">
    <location>
        <begin position="33"/>
        <end position="99"/>
    </location>
</feature>
<dbReference type="Gene3D" id="1.10.10.10">
    <property type="entry name" value="Winged helix-like DNA-binding domain superfamily/Winged helix DNA-binding domain"/>
    <property type="match status" value="1"/>
</dbReference>
<accession>A0A0D0HUB5</accession>
<keyword evidence="2 6" id="KW-0805">Transcription regulation</keyword>
<dbReference type="Pfam" id="PF08281">
    <property type="entry name" value="Sigma70_r4_2"/>
    <property type="match status" value="1"/>
</dbReference>
<dbReference type="InterPro" id="IPR036388">
    <property type="entry name" value="WH-like_DNA-bd_sf"/>
</dbReference>
<feature type="compositionally biased region" description="Basic and acidic residues" evidence="7">
    <location>
        <begin position="97"/>
        <end position="110"/>
    </location>
</feature>
<keyword evidence="4 6" id="KW-0238">DNA-binding</keyword>
<dbReference type="SUPFAM" id="SSF88946">
    <property type="entry name" value="Sigma2 domain of RNA polymerase sigma factors"/>
    <property type="match status" value="1"/>
</dbReference>
<reference evidence="10 11" key="1">
    <citation type="submission" date="2015-01" db="EMBL/GenBank/DDBJ databases">
        <title>Draft genome sequence of Leucobacter komagatae strain VKM ST2845.</title>
        <authorList>
            <person name="Karlyshev A.V."/>
            <person name="Kudryashova E.B."/>
        </authorList>
    </citation>
    <scope>NUCLEOTIDE SEQUENCE [LARGE SCALE GENOMIC DNA]</scope>
    <source>
        <strain evidence="10 11">VKM ST2845</strain>
    </source>
</reference>
<dbReference type="Proteomes" id="UP000032120">
    <property type="component" value="Unassembled WGS sequence"/>
</dbReference>
<dbReference type="InterPro" id="IPR013325">
    <property type="entry name" value="RNA_pol_sigma_r2"/>
</dbReference>
<keyword evidence="11" id="KW-1185">Reference proteome</keyword>
<gene>
    <name evidence="10" type="ORF">SD72_16470</name>
</gene>
<dbReference type="AlphaFoldDB" id="A0A0D0HUB5"/>
<dbReference type="InterPro" id="IPR013324">
    <property type="entry name" value="RNA_pol_sigma_r3/r4-like"/>
</dbReference>
<dbReference type="InterPro" id="IPR039425">
    <property type="entry name" value="RNA_pol_sigma-70-like"/>
</dbReference>
<dbReference type="PROSITE" id="PS01063">
    <property type="entry name" value="SIGMA70_ECF"/>
    <property type="match status" value="1"/>
</dbReference>
<proteinExistence type="inferred from homology"/>
<dbReference type="NCBIfam" id="TIGR02937">
    <property type="entry name" value="sigma70-ECF"/>
    <property type="match status" value="1"/>
</dbReference>
<dbReference type="OrthoDB" id="7376212at2"/>
<comment type="caution">
    <text evidence="10">The sequence shown here is derived from an EMBL/GenBank/DDBJ whole genome shotgun (WGS) entry which is preliminary data.</text>
</comment>
<evidence type="ECO:0000256" key="2">
    <source>
        <dbReference type="ARBA" id="ARBA00023015"/>
    </source>
</evidence>
<name>A0A0D0HUB5_9MICO</name>
<dbReference type="InterPro" id="IPR013249">
    <property type="entry name" value="RNA_pol_sigma70_r4_t2"/>
</dbReference>
<dbReference type="CDD" id="cd06171">
    <property type="entry name" value="Sigma70_r4"/>
    <property type="match status" value="1"/>
</dbReference>
<dbReference type="EMBL" id="JXSQ01000053">
    <property type="protein sequence ID" value="KIP51261.1"/>
    <property type="molecule type" value="Genomic_DNA"/>
</dbReference>
<comment type="similarity">
    <text evidence="1 6">Belongs to the sigma-70 factor family. ECF subfamily.</text>
</comment>
<dbReference type="InterPro" id="IPR014284">
    <property type="entry name" value="RNA_pol_sigma-70_dom"/>
</dbReference>
<dbReference type="SUPFAM" id="SSF88659">
    <property type="entry name" value="Sigma3 and sigma4 domains of RNA polymerase sigma factors"/>
    <property type="match status" value="1"/>
</dbReference>
<evidence type="ECO:0000256" key="7">
    <source>
        <dbReference type="SAM" id="MobiDB-lite"/>
    </source>
</evidence>
<protein>
    <recommendedName>
        <fullName evidence="6">RNA polymerase sigma factor</fullName>
    </recommendedName>
</protein>
<dbReference type="Pfam" id="PF04542">
    <property type="entry name" value="Sigma70_r2"/>
    <property type="match status" value="1"/>
</dbReference>